<sequence>VTTTAGALAGATARVCVAPLDVIKIRLQVQVERGASGKYRGLADATRTILREEGGRAMWAGTVPALLLWVPYTAIQFTVLNKFKEAARERERAKPGSTAGLPVSFIGGAAAGSVATVATYPFDVIRTLLASQGHPKVYNNVFDAALGVVRERGVAKGLYAGVSVTLAEIVPASAVQFGSYAALKSNLPEVFGENDFACGFAAGTIARLVIHPLDVVKKRFQVAGFSRSLAYGQRVDAGAYKSFFAAVRTIARSEGVGGFYKGLMPSLIKSAPASAITFSVFEAA</sequence>
<comment type="subcellular location">
    <subcellularLocation>
        <location evidence="1">Membrane</location>
        <topology evidence="1">Multi-pass membrane protein</topology>
    </subcellularLocation>
</comment>
<organism evidence="9 11">
    <name type="scientific">Ostreococcus lucimarinus (strain CCE9901)</name>
    <dbReference type="NCBI Taxonomy" id="436017"/>
    <lineage>
        <taxon>Eukaryota</taxon>
        <taxon>Viridiplantae</taxon>
        <taxon>Chlorophyta</taxon>
        <taxon>Mamiellophyceae</taxon>
        <taxon>Mamiellales</taxon>
        <taxon>Bathycoccaceae</taxon>
        <taxon>Ostreococcus</taxon>
    </lineage>
</organism>
<dbReference type="KEGG" id="olu:OSTLU_5273"/>
<dbReference type="AlphaFoldDB" id="A4S6R9"/>
<protein>
    <submittedName>
        <fullName evidence="9">MC family transporter: deoxynucleotide</fullName>
    </submittedName>
</protein>
<dbReference type="Proteomes" id="UP000001568">
    <property type="component" value="Chromosome 13"/>
</dbReference>
<dbReference type="SUPFAM" id="SSF103506">
    <property type="entry name" value="Mitochondrial carrier"/>
    <property type="match status" value="1"/>
</dbReference>
<dbReference type="GeneID" id="5004997"/>
<evidence type="ECO:0000256" key="3">
    <source>
        <dbReference type="ARBA" id="ARBA00022692"/>
    </source>
</evidence>
<evidence type="ECO:0000313" key="10">
    <source>
        <dbReference type="EMBL" id="ABP01173.1"/>
    </source>
</evidence>
<feature type="repeat" description="Solcar" evidence="6">
    <location>
        <begin position="1"/>
        <end position="86"/>
    </location>
</feature>
<keyword evidence="2 7" id="KW-0813">Transport</keyword>
<dbReference type="Gramene" id="ABO99434">
    <property type="protein sequence ID" value="ABO99434"/>
    <property type="gene ID" value="OSTLU_5140"/>
</dbReference>
<dbReference type="RefSeq" id="XP_001421141.1">
    <property type="nucleotide sequence ID" value="XM_001421104.1"/>
</dbReference>
<dbReference type="KEGG" id="olu:OSTLU_5140"/>
<feature type="repeat" description="Solcar" evidence="6">
    <location>
        <begin position="99"/>
        <end position="186"/>
    </location>
</feature>
<keyword evidence="5 6" id="KW-0472">Membrane</keyword>
<reference evidence="9 11" key="1">
    <citation type="journal article" date="2007" name="Proc. Natl. Acad. Sci. U.S.A.">
        <title>The tiny eukaryote Ostreococcus provides genomic insights into the paradox of plankton speciation.</title>
        <authorList>
            <person name="Palenik B."/>
            <person name="Grimwood J."/>
            <person name="Aerts A."/>
            <person name="Rouze P."/>
            <person name="Salamov A."/>
            <person name="Putnam N."/>
            <person name="Dupont C."/>
            <person name="Jorgensen R."/>
            <person name="Derelle E."/>
            <person name="Rombauts S."/>
            <person name="Zhou K."/>
            <person name="Otillar R."/>
            <person name="Merchant S.S."/>
            <person name="Podell S."/>
            <person name="Gaasterland T."/>
            <person name="Napoli C."/>
            <person name="Gendler K."/>
            <person name="Manuell A."/>
            <person name="Tai V."/>
            <person name="Vallon O."/>
            <person name="Piganeau G."/>
            <person name="Jancek S."/>
            <person name="Heijde M."/>
            <person name="Jabbari K."/>
            <person name="Bowler C."/>
            <person name="Lohr M."/>
            <person name="Robbens S."/>
            <person name="Werner G."/>
            <person name="Dubchak I."/>
            <person name="Pazour G.J."/>
            <person name="Ren Q."/>
            <person name="Paulsen I."/>
            <person name="Delwiche C."/>
            <person name="Schmutz J."/>
            <person name="Rokhsar D."/>
            <person name="Van de Peer Y."/>
            <person name="Moreau H."/>
            <person name="Grigoriev I.V."/>
        </authorList>
    </citation>
    <scope>NUCLEOTIDE SEQUENCE [LARGE SCALE GENOMIC DNA]</scope>
    <source>
        <strain evidence="9 11">CCE9901</strain>
    </source>
</reference>
<dbReference type="GO" id="GO:0055085">
    <property type="term" value="P:transmembrane transport"/>
    <property type="evidence" value="ECO:0007669"/>
    <property type="project" value="InterPro"/>
</dbReference>
<dbReference type="OMA" id="MYVCYGA"/>
<feature type="non-terminal residue" evidence="9">
    <location>
        <position position="284"/>
    </location>
</feature>
<evidence type="ECO:0000256" key="1">
    <source>
        <dbReference type="ARBA" id="ARBA00004141"/>
    </source>
</evidence>
<keyword evidence="4" id="KW-0677">Repeat</keyword>
<dbReference type="EMBL" id="CP000593">
    <property type="protein sequence ID" value="ABO99434.1"/>
    <property type="molecule type" value="Genomic_DNA"/>
</dbReference>
<evidence type="ECO:0000256" key="8">
    <source>
        <dbReference type="SAM" id="Phobius"/>
    </source>
</evidence>
<dbReference type="eggNOG" id="KOG0752">
    <property type="taxonomic scope" value="Eukaryota"/>
</dbReference>
<evidence type="ECO:0000313" key="9">
    <source>
        <dbReference type="EMBL" id="ABO99434.1"/>
    </source>
</evidence>
<dbReference type="OrthoDB" id="18574at2759"/>
<evidence type="ECO:0000256" key="2">
    <source>
        <dbReference type="ARBA" id="ARBA00022448"/>
    </source>
</evidence>
<evidence type="ECO:0000256" key="7">
    <source>
        <dbReference type="RuleBase" id="RU000488"/>
    </source>
</evidence>
<comment type="similarity">
    <text evidence="7">Belongs to the mitochondrial carrier (TC 2.A.29) family.</text>
</comment>
<dbReference type="HOGENOM" id="CLU_015166_10_3_1"/>
<evidence type="ECO:0000313" key="11">
    <source>
        <dbReference type="Proteomes" id="UP000001568"/>
    </source>
</evidence>
<keyword evidence="8" id="KW-1133">Transmembrane helix</keyword>
<dbReference type="PANTHER" id="PTHR24089">
    <property type="entry name" value="SOLUTE CARRIER FAMILY 25"/>
    <property type="match status" value="1"/>
</dbReference>
<dbReference type="GO" id="GO:0016020">
    <property type="term" value="C:membrane"/>
    <property type="evidence" value="ECO:0007669"/>
    <property type="project" value="UniProtKB-SubCell"/>
</dbReference>
<proteinExistence type="inferred from homology"/>
<dbReference type="GeneID" id="5006962"/>
<feature type="repeat" description="Solcar" evidence="6">
    <location>
        <begin position="194"/>
        <end position="284"/>
    </location>
</feature>
<evidence type="ECO:0000256" key="6">
    <source>
        <dbReference type="PROSITE-ProRule" id="PRU00282"/>
    </source>
</evidence>
<keyword evidence="3 6" id="KW-0812">Transmembrane</keyword>
<gene>
    <name evidence="9" type="ORF">OSTLU_5140</name>
    <name evidence="10" type="ORF">OSTLU_5273</name>
</gene>
<dbReference type="Pfam" id="PF00153">
    <property type="entry name" value="Mito_carr"/>
    <property type="match status" value="3"/>
</dbReference>
<evidence type="ECO:0000256" key="4">
    <source>
        <dbReference type="ARBA" id="ARBA00022737"/>
    </source>
</evidence>
<dbReference type="Gene3D" id="1.50.40.10">
    <property type="entry name" value="Mitochondrial carrier domain"/>
    <property type="match status" value="1"/>
</dbReference>
<name>A4S6R9_OSTLU</name>
<feature type="non-terminal residue" evidence="9">
    <location>
        <position position="1"/>
    </location>
</feature>
<dbReference type="InterPro" id="IPR018108">
    <property type="entry name" value="MCP_transmembrane"/>
</dbReference>
<dbReference type="Proteomes" id="UP000001568">
    <property type="component" value="Chromosome 21"/>
</dbReference>
<dbReference type="InterPro" id="IPR023395">
    <property type="entry name" value="MCP_dom_sf"/>
</dbReference>
<dbReference type="Gramene" id="ABP01173">
    <property type="protein sequence ID" value="ABP01173"/>
    <property type="gene ID" value="OSTLU_5273"/>
</dbReference>
<accession>A4S6R9</accession>
<feature type="transmembrane region" description="Helical" evidence="8">
    <location>
        <begin position="101"/>
        <end position="122"/>
    </location>
</feature>
<evidence type="ECO:0000256" key="5">
    <source>
        <dbReference type="ARBA" id="ARBA00023136"/>
    </source>
</evidence>
<dbReference type="EMBL" id="CP000601">
    <property type="protein sequence ID" value="ABP01173.1"/>
    <property type="molecule type" value="Genomic_DNA"/>
</dbReference>
<dbReference type="PRINTS" id="PR00926">
    <property type="entry name" value="MITOCARRIER"/>
</dbReference>
<dbReference type="PROSITE" id="PS50920">
    <property type="entry name" value="SOLCAR"/>
    <property type="match status" value="3"/>
</dbReference>
<feature type="transmembrane region" description="Helical" evidence="8">
    <location>
        <begin position="57"/>
        <end position="80"/>
    </location>
</feature>
<keyword evidence="11" id="KW-1185">Reference proteome</keyword>
<dbReference type="RefSeq" id="XP_001422814.1">
    <property type="nucleotide sequence ID" value="XM_001422777.1"/>
</dbReference>
<dbReference type="InterPro" id="IPR002067">
    <property type="entry name" value="MCP"/>
</dbReference>